<dbReference type="GO" id="GO:0046872">
    <property type="term" value="F:metal ion binding"/>
    <property type="evidence" value="ECO:0007669"/>
    <property type="project" value="UniProtKB-KW"/>
</dbReference>
<accession>A0A0U9HP90</accession>
<comment type="function">
    <text evidence="1 13">Converts 2,5-diamino-6-(ribosylamino)-4(3h)-pyrimidinone 5'-phosphate into 5-amino-6-(ribosylamino)-2,4(1h,3h)-pyrimidinedione 5'-phosphate.</text>
</comment>
<evidence type="ECO:0000256" key="4">
    <source>
        <dbReference type="ARBA" id="ARBA00005259"/>
    </source>
</evidence>
<feature type="binding site" evidence="15">
    <location>
        <position position="285"/>
    </location>
    <ligand>
        <name>substrate</name>
    </ligand>
</feature>
<keyword evidence="12" id="KW-0511">Multifunctional enzyme</keyword>
<dbReference type="PANTHER" id="PTHR38011">
    <property type="entry name" value="DIHYDROFOLATE REDUCTASE FAMILY PROTEIN (AFU_ORTHOLOGUE AFUA_8G06820)"/>
    <property type="match status" value="1"/>
</dbReference>
<evidence type="ECO:0000256" key="9">
    <source>
        <dbReference type="ARBA" id="ARBA00022833"/>
    </source>
</evidence>
<evidence type="ECO:0000256" key="13">
    <source>
        <dbReference type="PIRNR" id="PIRNR006769"/>
    </source>
</evidence>
<evidence type="ECO:0000259" key="17">
    <source>
        <dbReference type="PROSITE" id="PS51747"/>
    </source>
</evidence>
<name>A0A0U9HP90_9BACT</name>
<evidence type="ECO:0000256" key="6">
    <source>
        <dbReference type="ARBA" id="ARBA00022619"/>
    </source>
</evidence>
<feature type="binding site" evidence="15">
    <location>
        <position position="195"/>
    </location>
    <ligand>
        <name>NADP(+)</name>
        <dbReference type="ChEBI" id="CHEBI:58349"/>
    </ligand>
</feature>
<evidence type="ECO:0000256" key="3">
    <source>
        <dbReference type="ARBA" id="ARBA00004910"/>
    </source>
</evidence>
<dbReference type="NCBIfam" id="TIGR00227">
    <property type="entry name" value="ribD_Cterm"/>
    <property type="match status" value="1"/>
</dbReference>
<dbReference type="InterPro" id="IPR011549">
    <property type="entry name" value="RibD_C"/>
</dbReference>
<evidence type="ECO:0000256" key="12">
    <source>
        <dbReference type="ARBA" id="ARBA00023268"/>
    </source>
</evidence>
<dbReference type="PANTHER" id="PTHR38011:SF7">
    <property type="entry name" value="2,5-DIAMINO-6-RIBOSYLAMINO-4(3H)-PYRIMIDINONE 5'-PHOSPHATE REDUCTASE"/>
    <property type="match status" value="1"/>
</dbReference>
<protein>
    <recommendedName>
        <fullName evidence="13">Riboflavin biosynthesis protein RibD</fullName>
    </recommendedName>
    <domain>
        <recommendedName>
            <fullName evidence="13">Diaminohydroxyphosphoribosylaminopyrimidine deaminase</fullName>
            <shortName evidence="13">DRAP deaminase</shortName>
            <ecNumber evidence="13">3.5.4.26</ecNumber>
        </recommendedName>
        <alternativeName>
            <fullName evidence="13">Riboflavin-specific deaminase</fullName>
        </alternativeName>
    </domain>
    <domain>
        <recommendedName>
            <fullName evidence="13">5-amino-6-(5-phosphoribosylamino)uracil reductase</fullName>
            <ecNumber evidence="13">1.1.1.193</ecNumber>
        </recommendedName>
        <alternativeName>
            <fullName evidence="13">HTP reductase</fullName>
        </alternativeName>
    </domain>
</protein>
<evidence type="ECO:0000256" key="1">
    <source>
        <dbReference type="ARBA" id="ARBA00002151"/>
    </source>
</evidence>
<proteinExistence type="inferred from homology"/>
<comment type="pathway">
    <text evidence="3 13">Cofactor biosynthesis; riboflavin biosynthesis; 5-amino-6-(D-ribitylamino)uracil from GTP: step 3/4.</text>
</comment>
<dbReference type="InterPro" id="IPR024072">
    <property type="entry name" value="DHFR-like_dom_sf"/>
</dbReference>
<feature type="binding site" evidence="15">
    <location>
        <position position="191"/>
    </location>
    <ligand>
        <name>NADP(+)</name>
        <dbReference type="ChEBI" id="CHEBI:58349"/>
    </ligand>
</feature>
<feature type="binding site" evidence="15">
    <location>
        <position position="179"/>
    </location>
    <ligand>
        <name>substrate</name>
    </ligand>
</feature>
<evidence type="ECO:0000256" key="7">
    <source>
        <dbReference type="ARBA" id="ARBA00022723"/>
    </source>
</evidence>
<dbReference type="GO" id="GO:0008835">
    <property type="term" value="F:diaminohydroxyphosphoribosylaminopyrimidine deaminase activity"/>
    <property type="evidence" value="ECO:0007669"/>
    <property type="project" value="UniProtKB-EC"/>
</dbReference>
<dbReference type="OrthoDB" id="9800865at2"/>
<dbReference type="EC" id="3.5.4.26" evidence="13"/>
<dbReference type="EC" id="1.1.1.193" evidence="13"/>
<evidence type="ECO:0000313" key="18">
    <source>
        <dbReference type="EMBL" id="GAQ94899.1"/>
    </source>
</evidence>
<dbReference type="EMBL" id="BCNO01000001">
    <property type="protein sequence ID" value="GAQ94899.1"/>
    <property type="molecule type" value="Genomic_DNA"/>
</dbReference>
<dbReference type="InterPro" id="IPR002125">
    <property type="entry name" value="CMP_dCMP_dom"/>
</dbReference>
<dbReference type="Pfam" id="PF00383">
    <property type="entry name" value="dCMP_cyt_deam_1"/>
    <property type="match status" value="1"/>
</dbReference>
<comment type="similarity">
    <text evidence="5 13">In the C-terminal section; belongs to the HTP reductase family.</text>
</comment>
<comment type="catalytic activity">
    <reaction evidence="13">
        <text>5-amino-6-(5-phospho-D-ribitylamino)uracil + NADP(+) = 5-amino-6-(5-phospho-D-ribosylamino)uracil + NADPH + H(+)</text>
        <dbReference type="Rhea" id="RHEA:17845"/>
        <dbReference type="ChEBI" id="CHEBI:15378"/>
        <dbReference type="ChEBI" id="CHEBI:57783"/>
        <dbReference type="ChEBI" id="CHEBI:58349"/>
        <dbReference type="ChEBI" id="CHEBI:58421"/>
        <dbReference type="ChEBI" id="CHEBI:58453"/>
        <dbReference type="EC" id="1.1.1.193"/>
    </reaction>
</comment>
<dbReference type="InterPro" id="IPR002734">
    <property type="entry name" value="RibDG_C"/>
</dbReference>
<evidence type="ECO:0000256" key="14">
    <source>
        <dbReference type="PIRSR" id="PIRSR006769-1"/>
    </source>
</evidence>
<keyword evidence="10 13" id="KW-0521">NADP</keyword>
<dbReference type="GO" id="GO:0009231">
    <property type="term" value="P:riboflavin biosynthetic process"/>
    <property type="evidence" value="ECO:0007669"/>
    <property type="project" value="UniProtKB-UniPathway"/>
</dbReference>
<dbReference type="Pfam" id="PF01872">
    <property type="entry name" value="RibD_C"/>
    <property type="match status" value="1"/>
</dbReference>
<evidence type="ECO:0000256" key="10">
    <source>
        <dbReference type="ARBA" id="ARBA00022857"/>
    </source>
</evidence>
<dbReference type="CDD" id="cd01284">
    <property type="entry name" value="Riboflavin_deaminase-reductase"/>
    <property type="match status" value="1"/>
</dbReference>
<dbReference type="InterPro" id="IPR004794">
    <property type="entry name" value="Eubact_RibD"/>
</dbReference>
<comment type="caution">
    <text evidence="18">The sequence shown here is derived from an EMBL/GenBank/DDBJ whole genome shotgun (WGS) entry which is preliminary data.</text>
</comment>
<comment type="catalytic activity">
    <reaction evidence="13">
        <text>2,5-diamino-6-hydroxy-4-(5-phosphoribosylamino)-pyrimidine + H2O + H(+) = 5-amino-6-(5-phospho-D-ribosylamino)uracil + NH4(+)</text>
        <dbReference type="Rhea" id="RHEA:21868"/>
        <dbReference type="ChEBI" id="CHEBI:15377"/>
        <dbReference type="ChEBI" id="CHEBI:15378"/>
        <dbReference type="ChEBI" id="CHEBI:28938"/>
        <dbReference type="ChEBI" id="CHEBI:58453"/>
        <dbReference type="ChEBI" id="CHEBI:58614"/>
        <dbReference type="EC" id="3.5.4.26"/>
    </reaction>
</comment>
<feature type="binding site" evidence="15">
    <location>
        <position position="165"/>
    </location>
    <ligand>
        <name>NADP(+)</name>
        <dbReference type="ChEBI" id="CHEBI:58349"/>
    </ligand>
</feature>
<dbReference type="InterPro" id="IPR050765">
    <property type="entry name" value="Riboflavin_Biosynth_HTPR"/>
</dbReference>
<dbReference type="Proteomes" id="UP000054976">
    <property type="component" value="Unassembled WGS sequence"/>
</dbReference>
<feature type="domain" description="CMP/dCMP-type deaminase" evidence="17">
    <location>
        <begin position="1"/>
        <end position="118"/>
    </location>
</feature>
<dbReference type="Gene3D" id="3.40.430.10">
    <property type="entry name" value="Dihydrofolate Reductase, subunit A"/>
    <property type="match status" value="1"/>
</dbReference>
<keyword evidence="11 13" id="KW-0560">Oxidoreductase</keyword>
<dbReference type="PIRSF" id="PIRSF006769">
    <property type="entry name" value="RibD"/>
    <property type="match status" value="1"/>
</dbReference>
<dbReference type="NCBIfam" id="TIGR00326">
    <property type="entry name" value="eubact_ribD"/>
    <property type="match status" value="1"/>
</dbReference>
<dbReference type="Gene3D" id="3.40.140.10">
    <property type="entry name" value="Cytidine Deaminase, domain 2"/>
    <property type="match status" value="1"/>
</dbReference>
<feature type="binding site" evidence="15">
    <location>
        <position position="202"/>
    </location>
    <ligand>
        <name>substrate</name>
    </ligand>
</feature>
<feature type="binding site" evidence="15">
    <location>
        <position position="149"/>
    </location>
    <ligand>
        <name>NADP(+)</name>
        <dbReference type="ChEBI" id="CHEBI:58349"/>
    </ligand>
</feature>
<keyword evidence="19" id="KW-1185">Reference proteome</keyword>
<organism evidence="18 19">
    <name type="scientific">Thermodesulfovibrio aggregans</name>
    <dbReference type="NCBI Taxonomy" id="86166"/>
    <lineage>
        <taxon>Bacteria</taxon>
        <taxon>Pseudomonadati</taxon>
        <taxon>Nitrospirota</taxon>
        <taxon>Thermodesulfovibrionia</taxon>
        <taxon>Thermodesulfovibrionales</taxon>
        <taxon>Thermodesulfovibrionaceae</taxon>
        <taxon>Thermodesulfovibrio</taxon>
    </lineage>
</organism>
<dbReference type="STRING" id="86166.TAGGR_11092"/>
<dbReference type="GO" id="GO:0008703">
    <property type="term" value="F:5-amino-6-(5-phosphoribosylamino)uracil reductase activity"/>
    <property type="evidence" value="ECO:0007669"/>
    <property type="project" value="UniProtKB-EC"/>
</dbReference>
<evidence type="ECO:0000256" key="16">
    <source>
        <dbReference type="PIRSR" id="PIRSR006769-3"/>
    </source>
</evidence>
<dbReference type="FunFam" id="3.40.140.10:FF:000025">
    <property type="entry name" value="Riboflavin biosynthesis protein RibD"/>
    <property type="match status" value="1"/>
</dbReference>
<comment type="pathway">
    <text evidence="2 13">Cofactor biosynthesis; riboflavin biosynthesis; 5-amino-6-(D-ribitylamino)uracil from GTP: step 2/4.</text>
</comment>
<evidence type="ECO:0000256" key="2">
    <source>
        <dbReference type="ARBA" id="ARBA00004882"/>
    </source>
</evidence>
<feature type="binding site" evidence="16">
    <location>
        <position position="44"/>
    </location>
    <ligand>
        <name>Zn(2+)</name>
        <dbReference type="ChEBI" id="CHEBI:29105"/>
        <note>catalytic</note>
    </ligand>
</feature>
<dbReference type="SUPFAM" id="SSF53597">
    <property type="entry name" value="Dihydrofolate reductase-like"/>
    <property type="match status" value="1"/>
</dbReference>
<keyword evidence="7 13" id="KW-0479">Metal-binding</keyword>
<keyword evidence="6 13" id="KW-0686">Riboflavin biosynthesis</keyword>
<dbReference type="PROSITE" id="PS51747">
    <property type="entry name" value="CYT_DCMP_DEAMINASES_2"/>
    <property type="match status" value="1"/>
</dbReference>
<dbReference type="InterPro" id="IPR016193">
    <property type="entry name" value="Cytidine_deaminase-like"/>
</dbReference>
<feature type="active site" description="Proton donor" evidence="14">
    <location>
        <position position="46"/>
    </location>
</feature>
<dbReference type="GO" id="GO:0050661">
    <property type="term" value="F:NADP binding"/>
    <property type="evidence" value="ECO:0007669"/>
    <property type="project" value="InterPro"/>
</dbReference>
<dbReference type="AlphaFoldDB" id="A0A0U9HP90"/>
<comment type="similarity">
    <text evidence="4 13">In the N-terminal section; belongs to the cytidine and deoxycytidylate deaminase family.</text>
</comment>
<evidence type="ECO:0000256" key="5">
    <source>
        <dbReference type="ARBA" id="ARBA00007417"/>
    </source>
</evidence>
<comment type="cofactor">
    <cofactor evidence="13 16">
        <name>Zn(2+)</name>
        <dbReference type="ChEBI" id="CHEBI:29105"/>
    </cofactor>
    <text evidence="13 16">Binds 1 zinc ion.</text>
</comment>
<evidence type="ECO:0000256" key="15">
    <source>
        <dbReference type="PIRSR" id="PIRSR006769-2"/>
    </source>
</evidence>
<evidence type="ECO:0000256" key="11">
    <source>
        <dbReference type="ARBA" id="ARBA00023002"/>
    </source>
</evidence>
<dbReference type="UniPathway" id="UPA00275">
    <property type="reaction ID" value="UER00401"/>
</dbReference>
<feature type="binding site" evidence="16">
    <location>
        <position position="69"/>
    </location>
    <ligand>
        <name>Zn(2+)</name>
        <dbReference type="ChEBI" id="CHEBI:29105"/>
        <note>catalytic</note>
    </ligand>
</feature>
<keyword evidence="8 13" id="KW-0378">Hydrolase</keyword>
<dbReference type="SUPFAM" id="SSF53927">
    <property type="entry name" value="Cytidine deaminase-like"/>
    <property type="match status" value="1"/>
</dbReference>
<feature type="binding site" evidence="15">
    <location>
        <position position="163"/>
    </location>
    <ligand>
        <name>substrate</name>
    </ligand>
</feature>
<feature type="binding site" evidence="16">
    <location>
        <position position="79"/>
    </location>
    <ligand>
        <name>Zn(2+)</name>
        <dbReference type="ChEBI" id="CHEBI:29105"/>
        <note>catalytic</note>
    </ligand>
</feature>
<sequence>MKRALYLAKKANWRTSPNPMVGAVIVKNGKIIAEGYHKKAGLPHAEVEAIMKAKEHLNGATLYVTLEPCCHRDKKTPPCTDAIIKSGIKRVVIAMKDPNPKVSGKGIEILKSHGIEVIEGIFEEDARKLNEFYIKYITTKTPFVILKIAMTLDGKIATPSGESKWITSEESRKLVHLMRSRVDAILTAYGTVLKDNPMFTSRIKNGKNPLRVIIDPELKIPLNYHVYNPPPATIAVVHERKLSDDKLKLLNDRGIETIFFSSEKVDLKWLMKELGKREITSLMIEGGSSLNSYALWDGVVDKLMIFVAPKIIGGSNSYPSIGGKFYKNLNEAFEVRDLKIKRISGDIFIEGYLKKG</sequence>
<reference evidence="19" key="1">
    <citation type="submission" date="2016-01" db="EMBL/GenBank/DDBJ databases">
        <title>Draft genome sequence of Thermodesulfovibrio aggregans strain TGE-P1.</title>
        <authorList>
            <person name="Sekiguchi Y."/>
            <person name="Ohashi A."/>
            <person name="Matsuura N."/>
            <person name="Tourlousse M.D."/>
        </authorList>
    </citation>
    <scope>NUCLEOTIDE SEQUENCE [LARGE SCALE GENOMIC DNA]</scope>
    <source>
        <strain evidence="19">TGE-P1</strain>
    </source>
</reference>
<gene>
    <name evidence="18" type="ORF">TAGGR_11092</name>
</gene>
<evidence type="ECO:0000313" key="19">
    <source>
        <dbReference type="Proteomes" id="UP000054976"/>
    </source>
</evidence>
<evidence type="ECO:0000256" key="8">
    <source>
        <dbReference type="ARBA" id="ARBA00022801"/>
    </source>
</evidence>
<keyword evidence="9 13" id="KW-0862">Zinc</keyword>